<evidence type="ECO:0000313" key="2">
    <source>
        <dbReference type="EMBL" id="PVI00042.1"/>
    </source>
</evidence>
<dbReference type="AlphaFoldDB" id="A0A2V1DQA2"/>
<keyword evidence="3" id="KW-1185">Reference proteome</keyword>
<evidence type="ECO:0000256" key="1">
    <source>
        <dbReference type="SAM" id="MobiDB-lite"/>
    </source>
</evidence>
<feature type="compositionally biased region" description="Acidic residues" evidence="1">
    <location>
        <begin position="41"/>
        <end position="57"/>
    </location>
</feature>
<accession>A0A2V1DQA2</accession>
<reference evidence="2 3" key="1">
    <citation type="journal article" date="2018" name="Sci. Rep.">
        <title>Comparative genomics provides insights into the lifestyle and reveals functional heterogeneity of dark septate endophytic fungi.</title>
        <authorList>
            <person name="Knapp D.G."/>
            <person name="Nemeth J.B."/>
            <person name="Barry K."/>
            <person name="Hainaut M."/>
            <person name="Henrissat B."/>
            <person name="Johnson J."/>
            <person name="Kuo A."/>
            <person name="Lim J.H.P."/>
            <person name="Lipzen A."/>
            <person name="Nolan M."/>
            <person name="Ohm R.A."/>
            <person name="Tamas L."/>
            <person name="Grigoriev I.V."/>
            <person name="Spatafora J.W."/>
            <person name="Nagy L.G."/>
            <person name="Kovacs G.M."/>
        </authorList>
    </citation>
    <scope>NUCLEOTIDE SEQUENCE [LARGE SCALE GENOMIC DNA]</scope>
    <source>
        <strain evidence="2 3">DSE2036</strain>
    </source>
</reference>
<sequence length="110" mass="12016">MYSSLHERRGKGPWISGNEDAVASNKADEDSSLTGSSNDERLEDEDWGDENSGDESSEYGSYEWSFMASGDDPYATSDESQFSPSDCSTEDSTSDGDSSISLLELDEMIQ</sequence>
<gene>
    <name evidence="2" type="ORF">DM02DRAFT_655810</name>
</gene>
<proteinExistence type="predicted"/>
<organism evidence="2 3">
    <name type="scientific">Periconia macrospinosa</name>
    <dbReference type="NCBI Taxonomy" id="97972"/>
    <lineage>
        <taxon>Eukaryota</taxon>
        <taxon>Fungi</taxon>
        <taxon>Dikarya</taxon>
        <taxon>Ascomycota</taxon>
        <taxon>Pezizomycotina</taxon>
        <taxon>Dothideomycetes</taxon>
        <taxon>Pleosporomycetidae</taxon>
        <taxon>Pleosporales</taxon>
        <taxon>Massarineae</taxon>
        <taxon>Periconiaceae</taxon>
        <taxon>Periconia</taxon>
    </lineage>
</organism>
<protein>
    <submittedName>
        <fullName evidence="2">Uncharacterized protein</fullName>
    </submittedName>
</protein>
<dbReference type="EMBL" id="KZ805380">
    <property type="protein sequence ID" value="PVI00042.1"/>
    <property type="molecule type" value="Genomic_DNA"/>
</dbReference>
<feature type="non-terminal residue" evidence="2">
    <location>
        <position position="110"/>
    </location>
</feature>
<feature type="region of interest" description="Disordered" evidence="1">
    <location>
        <begin position="1"/>
        <end position="110"/>
    </location>
</feature>
<dbReference type="Proteomes" id="UP000244855">
    <property type="component" value="Unassembled WGS sequence"/>
</dbReference>
<name>A0A2V1DQA2_9PLEO</name>
<evidence type="ECO:0000313" key="3">
    <source>
        <dbReference type="Proteomes" id="UP000244855"/>
    </source>
</evidence>